<accession>A0ABV8CIK7</accession>
<reference evidence="3" key="1">
    <citation type="journal article" date="2019" name="Int. J. Syst. Evol. Microbiol.">
        <title>The Global Catalogue of Microorganisms (GCM) 10K type strain sequencing project: providing services to taxonomists for standard genome sequencing and annotation.</title>
        <authorList>
            <consortium name="The Broad Institute Genomics Platform"/>
            <consortium name="The Broad Institute Genome Sequencing Center for Infectious Disease"/>
            <person name="Wu L."/>
            <person name="Ma J."/>
        </authorList>
    </citation>
    <scope>NUCLEOTIDE SEQUENCE [LARGE SCALE GENOMIC DNA]</scope>
    <source>
        <strain evidence="3">CCUG 59858</strain>
    </source>
</reference>
<sequence length="131" mass="14822">MYKKINIFLLCSSALLAANSFAATEEVVNESSSDFIPWYLELPSNEVKTIKNHLIWKRHRECEVRMTQNEVVDLYIQALKKRSVINGIVLDEGAATTFIVKPGSILDIEFYSRAHVGFTNLGKSLISLKCK</sequence>
<proteinExistence type="predicted"/>
<feature type="signal peptide" evidence="1">
    <location>
        <begin position="1"/>
        <end position="22"/>
    </location>
</feature>
<dbReference type="Proteomes" id="UP001595758">
    <property type="component" value="Unassembled WGS sequence"/>
</dbReference>
<keyword evidence="1" id="KW-0732">Signal</keyword>
<comment type="caution">
    <text evidence="2">The sequence shown here is derived from an EMBL/GenBank/DDBJ whole genome shotgun (WGS) entry which is preliminary data.</text>
</comment>
<organism evidence="2 3">
    <name type="scientific">Legionella dresdenensis</name>
    <dbReference type="NCBI Taxonomy" id="450200"/>
    <lineage>
        <taxon>Bacteria</taxon>
        <taxon>Pseudomonadati</taxon>
        <taxon>Pseudomonadota</taxon>
        <taxon>Gammaproteobacteria</taxon>
        <taxon>Legionellales</taxon>
        <taxon>Legionellaceae</taxon>
        <taxon>Legionella</taxon>
    </lineage>
</organism>
<evidence type="ECO:0000313" key="2">
    <source>
        <dbReference type="EMBL" id="MFC3909923.1"/>
    </source>
</evidence>
<evidence type="ECO:0000313" key="3">
    <source>
        <dbReference type="Proteomes" id="UP001595758"/>
    </source>
</evidence>
<dbReference type="EMBL" id="JBHSAB010000031">
    <property type="protein sequence ID" value="MFC3909923.1"/>
    <property type="molecule type" value="Genomic_DNA"/>
</dbReference>
<gene>
    <name evidence="2" type="ORF">ACFORL_12670</name>
</gene>
<feature type="chain" id="PRO_5046045187" evidence="1">
    <location>
        <begin position="23"/>
        <end position="131"/>
    </location>
</feature>
<protein>
    <submittedName>
        <fullName evidence="2">Uncharacterized protein</fullName>
    </submittedName>
</protein>
<evidence type="ECO:0000256" key="1">
    <source>
        <dbReference type="SAM" id="SignalP"/>
    </source>
</evidence>
<keyword evidence="3" id="KW-1185">Reference proteome</keyword>
<name>A0ABV8CIK7_9GAMM</name>
<dbReference type="RefSeq" id="WP_382344589.1">
    <property type="nucleotide sequence ID" value="NZ_JBHSAB010000031.1"/>
</dbReference>